<evidence type="ECO:0000313" key="3">
    <source>
        <dbReference type="Proteomes" id="UP000800041"/>
    </source>
</evidence>
<dbReference type="SUPFAM" id="SSF48208">
    <property type="entry name" value="Six-hairpin glycosidases"/>
    <property type="match status" value="1"/>
</dbReference>
<name>A0A6G1GVV8_9PEZI</name>
<accession>A0A6G1GVV8</accession>
<dbReference type="OrthoDB" id="3455587at2759"/>
<dbReference type="EMBL" id="ML977165">
    <property type="protein sequence ID" value="KAF1984937.1"/>
    <property type="molecule type" value="Genomic_DNA"/>
</dbReference>
<keyword evidence="1" id="KW-1133">Transmembrane helix</keyword>
<dbReference type="AlphaFoldDB" id="A0A6G1GVV8"/>
<keyword evidence="1" id="KW-0472">Membrane</keyword>
<sequence>MKVHNAAKSAQSRTYQEMVSFCSMPLAWWSVAVWILACADGVVSNGPANNRVFGAVSGFAPTSKFPKAKSTARSTNMPQEYTHIAQFEYNGVTWTVSEELATRDGDIVFSSSGNTSKTISKSAEAAFYEESPQYPKYLGLRIADVGLDPRDLLAEKLLEKGEPDEQTVKNIIPPQDSAAEFVYGQWSAFIGTVQGGDAYPIFPNGNTRSFQPLQTFPEISANNKKRYEGLLGGWMPATRKVFAISNTEYLEVIVFADVDNKDPLVTQSWHRMSHVKDGKVIKQGYGGTFPTFGLKQKGADPSAFYLALLKFSDYWEKHLSQTSELTTPDPSWADMVTHAFAKELIVRPGGWYPKYGAVDRDYAGTEYDGFQDIFTSSLVTNLELGRFAQAKIVLDNYFTSFVSARGDIKMRGPETAQFGLTLSLLAKYANYTKDVATLEKFKGKIEATAKVLLDLHDESLALPETAPGYGLIHGWSESDACLNAKPETFWQPYYANSAFAVRGLRDISSIPLFASSAPLWLSRASTLQARVITSLTNSPFPNTQPSYYPPLPGTSQTFRASMAASTPSPQQWPHRLYTELLHASILPSDLSNALIATLQSYGGMSLGMVQNVGLPYPESRDLLGFISYGYAYALLLHDRVDEFILFLYTHRYHVHSRGAWVASEVAGIAGGRGTFCIPAQLTIPILLKWMMVLESPDAEKIEFGKGVPRAWLATGKEISISNASTRWGGVDFSIRWVKEKRVVEARVEWRDVGGPGVEGLRVELRVRVPRGWRVGKGTVSEGPADGSVSGDTMVMGVNSGSRVLSYTVEVSPTGDGANGTVPALVM</sequence>
<dbReference type="Proteomes" id="UP000800041">
    <property type="component" value="Unassembled WGS sequence"/>
</dbReference>
<keyword evidence="3" id="KW-1185">Reference proteome</keyword>
<dbReference type="GO" id="GO:0005975">
    <property type="term" value="P:carbohydrate metabolic process"/>
    <property type="evidence" value="ECO:0007669"/>
    <property type="project" value="InterPro"/>
</dbReference>
<keyword evidence="1" id="KW-0812">Transmembrane</keyword>
<protein>
    <submittedName>
        <fullName evidence="2">Uncharacterized protein</fullName>
    </submittedName>
</protein>
<reference evidence="2" key="1">
    <citation type="journal article" date="2020" name="Stud. Mycol.">
        <title>101 Dothideomycetes genomes: a test case for predicting lifestyles and emergence of pathogens.</title>
        <authorList>
            <person name="Haridas S."/>
            <person name="Albert R."/>
            <person name="Binder M."/>
            <person name="Bloem J."/>
            <person name="Labutti K."/>
            <person name="Salamov A."/>
            <person name="Andreopoulos B."/>
            <person name="Baker S."/>
            <person name="Barry K."/>
            <person name="Bills G."/>
            <person name="Bluhm B."/>
            <person name="Cannon C."/>
            <person name="Castanera R."/>
            <person name="Culley D."/>
            <person name="Daum C."/>
            <person name="Ezra D."/>
            <person name="Gonzalez J."/>
            <person name="Henrissat B."/>
            <person name="Kuo A."/>
            <person name="Liang C."/>
            <person name="Lipzen A."/>
            <person name="Lutzoni F."/>
            <person name="Magnuson J."/>
            <person name="Mondo S."/>
            <person name="Nolan M."/>
            <person name="Ohm R."/>
            <person name="Pangilinan J."/>
            <person name="Park H.-J."/>
            <person name="Ramirez L."/>
            <person name="Alfaro M."/>
            <person name="Sun H."/>
            <person name="Tritt A."/>
            <person name="Yoshinaga Y."/>
            <person name="Zwiers L.-H."/>
            <person name="Turgeon B."/>
            <person name="Goodwin S."/>
            <person name="Spatafora J."/>
            <person name="Crous P."/>
            <person name="Grigoriev I."/>
        </authorList>
    </citation>
    <scope>NUCLEOTIDE SEQUENCE</scope>
    <source>
        <strain evidence="2">CBS 113979</strain>
    </source>
</reference>
<feature type="transmembrane region" description="Helical" evidence="1">
    <location>
        <begin position="18"/>
        <end position="37"/>
    </location>
</feature>
<dbReference type="InterPro" id="IPR008928">
    <property type="entry name" value="6-hairpin_glycosidase_sf"/>
</dbReference>
<organism evidence="2 3">
    <name type="scientific">Aulographum hederae CBS 113979</name>
    <dbReference type="NCBI Taxonomy" id="1176131"/>
    <lineage>
        <taxon>Eukaryota</taxon>
        <taxon>Fungi</taxon>
        <taxon>Dikarya</taxon>
        <taxon>Ascomycota</taxon>
        <taxon>Pezizomycotina</taxon>
        <taxon>Dothideomycetes</taxon>
        <taxon>Pleosporomycetidae</taxon>
        <taxon>Aulographales</taxon>
        <taxon>Aulographaceae</taxon>
    </lineage>
</organism>
<proteinExistence type="predicted"/>
<evidence type="ECO:0000256" key="1">
    <source>
        <dbReference type="SAM" id="Phobius"/>
    </source>
</evidence>
<evidence type="ECO:0000313" key="2">
    <source>
        <dbReference type="EMBL" id="KAF1984937.1"/>
    </source>
</evidence>
<gene>
    <name evidence="2" type="ORF">K402DRAFT_121927</name>
</gene>